<dbReference type="Gene3D" id="3.30.70.60">
    <property type="match status" value="1"/>
</dbReference>
<feature type="transmembrane region" description="Helical" evidence="2">
    <location>
        <begin position="9"/>
        <end position="29"/>
    </location>
</feature>
<feature type="compositionally biased region" description="Low complexity" evidence="1">
    <location>
        <begin position="195"/>
        <end position="211"/>
    </location>
</feature>
<protein>
    <submittedName>
        <fullName evidence="3">Type IV pilus assembly protein PilO</fullName>
    </submittedName>
</protein>
<dbReference type="GO" id="GO:0043107">
    <property type="term" value="P:type IV pilus-dependent motility"/>
    <property type="evidence" value="ECO:0007669"/>
    <property type="project" value="InterPro"/>
</dbReference>
<evidence type="ECO:0000256" key="1">
    <source>
        <dbReference type="SAM" id="MobiDB-lite"/>
    </source>
</evidence>
<gene>
    <name evidence="3" type="ORF">FHS22_006010</name>
</gene>
<evidence type="ECO:0000256" key="2">
    <source>
        <dbReference type="SAM" id="Phobius"/>
    </source>
</evidence>
<dbReference type="Pfam" id="PF04350">
    <property type="entry name" value="PilO"/>
    <property type="match status" value="1"/>
</dbReference>
<sequence length="211" mass="22088">MFTGRIDRLWIIGGVLVAAVLLAVGWFFLIGPQHDETDRLRADAESTQVQAATLRSRLAELSRENTKLPLYRAELETAREALPMAAGTEEFLRELQKAGDAAGVAVDGVNIGGASPVTAAGAELHTLPVAVTATGSAAELDRFLDQVQRVQPRAALIGNLTYGSSSEGESGSEDPSLTVNMKIFVAPPLDPPTAPAAGAAPGQKPQPGRKP</sequence>
<dbReference type="EMBL" id="JACHJJ010000025">
    <property type="protein sequence ID" value="MBB5966718.1"/>
    <property type="molecule type" value="Genomic_DNA"/>
</dbReference>
<evidence type="ECO:0000313" key="3">
    <source>
        <dbReference type="EMBL" id="MBB5966718.1"/>
    </source>
</evidence>
<keyword evidence="2" id="KW-0472">Membrane</keyword>
<feature type="region of interest" description="Disordered" evidence="1">
    <location>
        <begin position="184"/>
        <end position="211"/>
    </location>
</feature>
<reference evidence="3 4" key="1">
    <citation type="submission" date="2020-08" db="EMBL/GenBank/DDBJ databases">
        <title>Genomic Encyclopedia of Type Strains, Phase III (KMG-III): the genomes of soil and plant-associated and newly described type strains.</title>
        <authorList>
            <person name="Whitman W."/>
        </authorList>
    </citation>
    <scope>NUCLEOTIDE SEQUENCE [LARGE SCALE GENOMIC DNA]</scope>
    <source>
        <strain evidence="3 4">CECT 3303</strain>
    </source>
</reference>
<dbReference type="InterPro" id="IPR007445">
    <property type="entry name" value="PilO"/>
</dbReference>
<evidence type="ECO:0000313" key="4">
    <source>
        <dbReference type="Proteomes" id="UP000562352"/>
    </source>
</evidence>
<comment type="caution">
    <text evidence="3">The sequence shown here is derived from an EMBL/GenBank/DDBJ whole genome shotgun (WGS) entry which is preliminary data.</text>
</comment>
<proteinExistence type="predicted"/>
<dbReference type="AlphaFoldDB" id="A0A841DEI9"/>
<accession>A0A841DEI9</accession>
<name>A0A841DEI9_PLAVE</name>
<keyword evidence="2" id="KW-1133">Transmembrane helix</keyword>
<dbReference type="Proteomes" id="UP000562352">
    <property type="component" value="Unassembled WGS sequence"/>
</dbReference>
<organism evidence="3 4">
    <name type="scientific">Planomonospora venezuelensis</name>
    <dbReference type="NCBI Taxonomy" id="1999"/>
    <lineage>
        <taxon>Bacteria</taxon>
        <taxon>Bacillati</taxon>
        <taxon>Actinomycetota</taxon>
        <taxon>Actinomycetes</taxon>
        <taxon>Streptosporangiales</taxon>
        <taxon>Streptosporangiaceae</taxon>
        <taxon>Planomonospora</taxon>
    </lineage>
</organism>
<keyword evidence="4" id="KW-1185">Reference proteome</keyword>
<keyword evidence="2" id="KW-0812">Transmembrane</keyword>
<dbReference type="RefSeq" id="WP_184947031.1">
    <property type="nucleotide sequence ID" value="NZ_BAAAWZ010000001.1"/>
</dbReference>
<dbReference type="GO" id="GO:0043683">
    <property type="term" value="P:type IV pilus assembly"/>
    <property type="evidence" value="ECO:0007669"/>
    <property type="project" value="InterPro"/>
</dbReference>
<dbReference type="InterPro" id="IPR014717">
    <property type="entry name" value="Transl_elong_EF1B/ribsomal_bS6"/>
</dbReference>